<dbReference type="Proteomes" id="UP001302719">
    <property type="component" value="Chromosome"/>
</dbReference>
<proteinExistence type="predicted"/>
<organism evidence="3 4">
    <name type="scientific">Candidatus Nitrospira allomarina</name>
    <dbReference type="NCBI Taxonomy" id="3020900"/>
    <lineage>
        <taxon>Bacteria</taxon>
        <taxon>Pseudomonadati</taxon>
        <taxon>Nitrospirota</taxon>
        <taxon>Nitrospiria</taxon>
        <taxon>Nitrospirales</taxon>
        <taxon>Nitrospiraceae</taxon>
        <taxon>Nitrospira</taxon>
    </lineage>
</organism>
<keyword evidence="2" id="KW-0732">Signal</keyword>
<evidence type="ECO:0000256" key="2">
    <source>
        <dbReference type="SAM" id="SignalP"/>
    </source>
</evidence>
<feature type="chain" id="PRO_5041671164" evidence="2">
    <location>
        <begin position="21"/>
        <end position="60"/>
    </location>
</feature>
<name>A0AA96G8A9_9BACT</name>
<dbReference type="KEGG" id="nall:PP769_11470"/>
<dbReference type="AlphaFoldDB" id="A0AA96G8A9"/>
<evidence type="ECO:0000256" key="1">
    <source>
        <dbReference type="SAM" id="MobiDB-lite"/>
    </source>
</evidence>
<feature type="region of interest" description="Disordered" evidence="1">
    <location>
        <begin position="27"/>
        <end position="60"/>
    </location>
</feature>
<dbReference type="RefSeq" id="WP_312640195.1">
    <property type="nucleotide sequence ID" value="NZ_CP116967.1"/>
</dbReference>
<dbReference type="PROSITE" id="PS51257">
    <property type="entry name" value="PROKAR_LIPOPROTEIN"/>
    <property type="match status" value="1"/>
</dbReference>
<evidence type="ECO:0000313" key="4">
    <source>
        <dbReference type="Proteomes" id="UP001302719"/>
    </source>
</evidence>
<protein>
    <submittedName>
        <fullName evidence="3">Uncharacterized protein</fullName>
    </submittedName>
</protein>
<feature type="signal peptide" evidence="2">
    <location>
        <begin position="1"/>
        <end position="20"/>
    </location>
</feature>
<evidence type="ECO:0000313" key="3">
    <source>
        <dbReference type="EMBL" id="WNM56597.1"/>
    </source>
</evidence>
<gene>
    <name evidence="3" type="ORF">PP769_11470</name>
</gene>
<reference evidence="3 4" key="1">
    <citation type="submission" date="2023-01" db="EMBL/GenBank/DDBJ databases">
        <title>Cultivation and genomic characterization of new, ubiquitous marine nitrite-oxidizing bacteria from the Nitrospirales.</title>
        <authorList>
            <person name="Mueller A.J."/>
            <person name="Daebeler A."/>
            <person name="Herbold C.W."/>
            <person name="Kirkegaard R.H."/>
            <person name="Daims H."/>
        </authorList>
    </citation>
    <scope>NUCLEOTIDE SEQUENCE [LARGE SCALE GENOMIC DNA]</scope>
    <source>
        <strain evidence="3 4">VA</strain>
    </source>
</reference>
<keyword evidence="4" id="KW-1185">Reference proteome</keyword>
<accession>A0AA96G8A9</accession>
<sequence length="60" mass="6371">MTSYVKRILLVACFSGSLFGALGCEQEGPAERAGESVDESMEQAGEKMEQAGENIQDSAN</sequence>
<dbReference type="EMBL" id="CP116967">
    <property type="protein sequence ID" value="WNM56597.1"/>
    <property type="molecule type" value="Genomic_DNA"/>
</dbReference>